<evidence type="ECO:0000256" key="9">
    <source>
        <dbReference type="ARBA" id="ARBA00023125"/>
    </source>
</evidence>
<organism evidence="11 12">
    <name type="scientific">Cole mild mosaic virus</name>
    <dbReference type="NCBI Taxonomy" id="2792879"/>
    <lineage>
        <taxon>Viruses</taxon>
        <taxon>Riboviria</taxon>
        <taxon>Orthornavirae</taxon>
        <taxon>Kitrinoviricota</taxon>
        <taxon>Alsuviricetes</taxon>
        <taxon>Tymovirales</taxon>
        <taxon>Betaflexiviridae</taxon>
        <taxon>Quinvirinae</taxon>
        <taxon>Carlavirus</taxon>
        <taxon>Carlavirus oleraceae</taxon>
    </lineage>
</organism>
<dbReference type="EMBL" id="MK684348">
    <property type="protein sequence ID" value="QGN03510.1"/>
    <property type="molecule type" value="Genomic_RNA"/>
</dbReference>
<accession>A0A7S5GA51</accession>
<name>A0A7S5GA51_9VIRU</name>
<evidence type="ECO:0000313" key="12">
    <source>
        <dbReference type="Proteomes" id="UP001238810"/>
    </source>
</evidence>
<dbReference type="Pfam" id="PF01623">
    <property type="entry name" value="Carla_C4"/>
    <property type="match status" value="1"/>
</dbReference>
<dbReference type="GO" id="GO:0052170">
    <property type="term" value="P:symbiont-mediated suppression of host innate immune response"/>
    <property type="evidence" value="ECO:0007669"/>
    <property type="project" value="UniProtKB-KW"/>
</dbReference>
<protein>
    <recommendedName>
        <fullName evidence="2">RNA silencing suppressor</fullName>
    </recommendedName>
</protein>
<keyword evidence="12" id="KW-1185">Reference proteome</keyword>
<evidence type="ECO:0000256" key="6">
    <source>
        <dbReference type="ARBA" id="ARBA00022723"/>
    </source>
</evidence>
<sequence>MKYKCVVAITLARYMLAEYGVFEFNVAYNIASRCEPPINCGRSSYARKRRAASIGRCHRCFRLWPPISYTRCDNRTCVPGMSYNERVAAFITGGVTAVIPRRNNRGKLVLNPI</sequence>
<evidence type="ECO:0000256" key="10">
    <source>
        <dbReference type="ARBA" id="ARBA00023280"/>
    </source>
</evidence>
<evidence type="ECO:0000256" key="3">
    <source>
        <dbReference type="ARBA" id="ARBA00022463"/>
    </source>
</evidence>
<keyword evidence="8" id="KW-0862">Zinc</keyword>
<dbReference type="GO" id="GO:0008270">
    <property type="term" value="F:zinc ion binding"/>
    <property type="evidence" value="ECO:0007669"/>
    <property type="project" value="UniProtKB-KW"/>
</dbReference>
<dbReference type="GO" id="GO:0003677">
    <property type="term" value="F:DNA binding"/>
    <property type="evidence" value="ECO:0007669"/>
    <property type="project" value="UniProtKB-KW"/>
</dbReference>
<dbReference type="GO" id="GO:0006355">
    <property type="term" value="P:regulation of DNA-templated transcription"/>
    <property type="evidence" value="ECO:0007669"/>
    <property type="project" value="InterPro"/>
</dbReference>
<evidence type="ECO:0000313" key="11">
    <source>
        <dbReference type="EMBL" id="QGN03510.1"/>
    </source>
</evidence>
<evidence type="ECO:0000256" key="7">
    <source>
        <dbReference type="ARBA" id="ARBA00022771"/>
    </source>
</evidence>
<evidence type="ECO:0000256" key="5">
    <source>
        <dbReference type="ARBA" id="ARBA00022632"/>
    </source>
</evidence>
<dbReference type="InterPro" id="IPR002568">
    <property type="entry name" value="Carla-bd"/>
</dbReference>
<keyword evidence="4" id="KW-0945">Host-virus interaction</keyword>
<proteinExistence type="inferred from homology"/>
<dbReference type="Proteomes" id="UP001238810">
    <property type="component" value="Segment"/>
</dbReference>
<keyword evidence="7" id="KW-0863">Zinc-finger</keyword>
<reference evidence="11 12" key="1">
    <citation type="submission" date="2019-03" db="EMBL/GenBank/DDBJ databases">
        <title>First complete genome sequence of Cole mild mosaic virus.</title>
        <authorList>
            <person name="Mota de Oliveira A."/>
            <person name="Ramos-Gonzalez P.L."/>
            <person name="Karam-Rodrigues L."/>
            <person name="Chabi-Jesus C."/>
            <person name="Rodrigues-Chaves A.L."/>
            <person name="Banguela-Castillo A."/>
            <person name="Freitas-Astua J."/>
            <person name="Kitajima E.W."/>
            <person name="Harakava R."/>
            <person name="Eiras M."/>
        </authorList>
    </citation>
    <scope>NUCLEOTIDE SEQUENCE [LARGE SCALE GENOMIC DNA]</scope>
    <source>
        <strain evidence="11 12">T25</strain>
    </source>
</reference>
<keyword evidence="9" id="KW-0238">DNA-binding</keyword>
<keyword evidence="3" id="KW-0941">Suppressor of RNA silencing</keyword>
<keyword evidence="6" id="KW-0479">Metal-binding</keyword>
<evidence type="ECO:0000256" key="4">
    <source>
        <dbReference type="ARBA" id="ARBA00022581"/>
    </source>
</evidence>
<keyword evidence="5" id="KW-1090">Inhibition of host innate immune response by virus</keyword>
<evidence type="ECO:0000256" key="2">
    <source>
        <dbReference type="ARBA" id="ARBA00017202"/>
    </source>
</evidence>
<keyword evidence="10" id="KW-0899">Viral immunoevasion</keyword>
<evidence type="ECO:0000256" key="1">
    <source>
        <dbReference type="ARBA" id="ARBA00006158"/>
    </source>
</evidence>
<evidence type="ECO:0000256" key="8">
    <source>
        <dbReference type="ARBA" id="ARBA00022833"/>
    </source>
</evidence>
<gene>
    <name evidence="11" type="primary">RBP</name>
</gene>
<comment type="similarity">
    <text evidence="1">Belongs to the carlaviruses nucleic acid-binding protein family.</text>
</comment>